<organism evidence="2 3">
    <name type="scientific">Candidatus Desulfolinea nitratireducens</name>
    <dbReference type="NCBI Taxonomy" id="2841698"/>
    <lineage>
        <taxon>Bacteria</taxon>
        <taxon>Bacillati</taxon>
        <taxon>Chloroflexota</taxon>
        <taxon>Anaerolineae</taxon>
        <taxon>Anaerolineales</taxon>
        <taxon>Anaerolineales incertae sedis</taxon>
        <taxon>Candidatus Desulfolinea</taxon>
    </lineage>
</organism>
<dbReference type="Pfam" id="PF04657">
    <property type="entry name" value="DMT_YdcZ"/>
    <property type="match status" value="1"/>
</dbReference>
<dbReference type="AlphaFoldDB" id="A0A8J6NJT3"/>
<evidence type="ECO:0000313" key="3">
    <source>
        <dbReference type="Proteomes" id="UP000614469"/>
    </source>
</evidence>
<dbReference type="InterPro" id="IPR006750">
    <property type="entry name" value="YdcZ"/>
</dbReference>
<dbReference type="EMBL" id="JACNJN010000051">
    <property type="protein sequence ID" value="MBC8334171.1"/>
    <property type="molecule type" value="Genomic_DNA"/>
</dbReference>
<protein>
    <submittedName>
        <fullName evidence="2">DMT family transporter</fullName>
    </submittedName>
</protein>
<proteinExistence type="predicted"/>
<name>A0A8J6NJT3_9CHLR</name>
<sequence>MGTLGIVIFFGLIGGIAVGLQGPLASLMSQKLGTLESVFYIHIGGALVALVPLLFYGGRNLSRWREVPWYALGAGAFGLIVIAAMSYMVPRVGVAPAVVLIVAGQLVVSVVLDHYGLFGAHLRAFDLTRALGLLLVFIGVWVTVK</sequence>
<evidence type="ECO:0000256" key="1">
    <source>
        <dbReference type="SAM" id="Phobius"/>
    </source>
</evidence>
<dbReference type="PANTHER" id="PTHR34821">
    <property type="entry name" value="INNER MEMBRANE PROTEIN YDCZ"/>
    <property type="match status" value="1"/>
</dbReference>
<accession>A0A8J6NJT3</accession>
<feature type="transmembrane region" description="Helical" evidence="1">
    <location>
        <begin position="69"/>
        <end position="88"/>
    </location>
</feature>
<keyword evidence="1" id="KW-1133">Transmembrane helix</keyword>
<evidence type="ECO:0000313" key="2">
    <source>
        <dbReference type="EMBL" id="MBC8334171.1"/>
    </source>
</evidence>
<dbReference type="PANTHER" id="PTHR34821:SF2">
    <property type="entry name" value="INNER MEMBRANE PROTEIN YDCZ"/>
    <property type="match status" value="1"/>
</dbReference>
<feature type="transmembrane region" description="Helical" evidence="1">
    <location>
        <begin position="124"/>
        <end position="144"/>
    </location>
</feature>
<comment type="caution">
    <text evidence="2">The sequence shown here is derived from an EMBL/GenBank/DDBJ whole genome shotgun (WGS) entry which is preliminary data.</text>
</comment>
<gene>
    <name evidence="2" type="ORF">H8E29_02810</name>
</gene>
<dbReference type="GO" id="GO:0005886">
    <property type="term" value="C:plasma membrane"/>
    <property type="evidence" value="ECO:0007669"/>
    <property type="project" value="TreeGrafter"/>
</dbReference>
<feature type="transmembrane region" description="Helical" evidence="1">
    <location>
        <begin position="37"/>
        <end position="57"/>
    </location>
</feature>
<keyword evidence="1" id="KW-0472">Membrane</keyword>
<reference evidence="2 3" key="1">
    <citation type="submission" date="2020-08" db="EMBL/GenBank/DDBJ databases">
        <title>Bridging the membrane lipid divide: bacteria of the FCB group superphylum have the potential to synthesize archaeal ether lipids.</title>
        <authorList>
            <person name="Villanueva L."/>
            <person name="Von Meijenfeldt F.A.B."/>
            <person name="Westbye A.B."/>
            <person name="Yadav S."/>
            <person name="Hopmans E.C."/>
            <person name="Dutilh B.E."/>
            <person name="Sinninghe Damste J.S."/>
        </authorList>
    </citation>
    <scope>NUCLEOTIDE SEQUENCE [LARGE SCALE GENOMIC DNA]</scope>
    <source>
        <strain evidence="2">NIOZ-UU36</strain>
    </source>
</reference>
<keyword evidence="1" id="KW-0812">Transmembrane</keyword>
<dbReference type="Proteomes" id="UP000614469">
    <property type="component" value="Unassembled WGS sequence"/>
</dbReference>
<feature type="transmembrane region" description="Helical" evidence="1">
    <location>
        <begin position="94"/>
        <end position="112"/>
    </location>
</feature>